<organism evidence="1 2">
    <name type="scientific">Heterodermia speciosa</name>
    <dbReference type="NCBI Taxonomy" id="116794"/>
    <lineage>
        <taxon>Eukaryota</taxon>
        <taxon>Fungi</taxon>
        <taxon>Dikarya</taxon>
        <taxon>Ascomycota</taxon>
        <taxon>Pezizomycotina</taxon>
        <taxon>Lecanoromycetes</taxon>
        <taxon>OSLEUM clade</taxon>
        <taxon>Lecanoromycetidae</taxon>
        <taxon>Caliciales</taxon>
        <taxon>Physciaceae</taxon>
        <taxon>Heterodermia</taxon>
    </lineage>
</organism>
<dbReference type="GO" id="GO:0005829">
    <property type="term" value="C:cytosol"/>
    <property type="evidence" value="ECO:0007669"/>
    <property type="project" value="TreeGrafter"/>
</dbReference>
<name>A0A8H3FPT0_9LECA</name>
<accession>A0A8H3FPT0</accession>
<comment type="caution">
    <text evidence="1">The sequence shown here is derived from an EMBL/GenBank/DDBJ whole genome shotgun (WGS) entry which is preliminary data.</text>
</comment>
<sequence length="334" mass="36865">MTEEHQSIVDDTPIHVLDLPQIYTRPSASILLQTLARLAIKPSSWTAGAEFDRGSEDDVAPIDEHGIPQYLTSIISNELLWIEDEDDRERVWEAASARLSERSGRTAQSNLSRTFLIPRPLPSTSPIHITLLEPSLTGDNLGHKTWLSAYLLARRLPSLLPTLFPINPPLHILELGAGTGLLGLTVAALLPQAAVHLTDLPAIIPNLVQNTHVNGHLFASAPSVGVLDWSESASTNKQHDLILASDPLYSPQHPAWLVGTISRQLSTKRDAKVVMELPLRDAYLGEVHEMRHRMLGAGLRLLDSGEEVGREDWGDSHGVERGEVRCWWGVWGWA</sequence>
<dbReference type="Gene3D" id="3.40.50.150">
    <property type="entry name" value="Vaccinia Virus protein VP39"/>
    <property type="match status" value="1"/>
</dbReference>
<dbReference type="PANTHER" id="PTHR14614">
    <property type="entry name" value="HEPATOCELLULAR CARCINOMA-ASSOCIATED ANTIGEN"/>
    <property type="match status" value="1"/>
</dbReference>
<dbReference type="AlphaFoldDB" id="A0A8H3FPT0"/>
<dbReference type="Pfam" id="PF10294">
    <property type="entry name" value="Methyltransf_16"/>
    <property type="match status" value="1"/>
</dbReference>
<dbReference type="GO" id="GO:0008757">
    <property type="term" value="F:S-adenosylmethionine-dependent methyltransferase activity"/>
    <property type="evidence" value="ECO:0007669"/>
    <property type="project" value="UniProtKB-ARBA"/>
</dbReference>
<dbReference type="EMBL" id="CAJPDS010000037">
    <property type="protein sequence ID" value="CAF9925011.1"/>
    <property type="molecule type" value="Genomic_DNA"/>
</dbReference>
<dbReference type="OrthoDB" id="433955at2759"/>
<evidence type="ECO:0000313" key="2">
    <source>
        <dbReference type="Proteomes" id="UP000664521"/>
    </source>
</evidence>
<keyword evidence="2" id="KW-1185">Reference proteome</keyword>
<reference evidence="1" key="1">
    <citation type="submission" date="2021-03" db="EMBL/GenBank/DDBJ databases">
        <authorList>
            <person name="Tagirdzhanova G."/>
        </authorList>
    </citation>
    <scope>NUCLEOTIDE SEQUENCE</scope>
</reference>
<proteinExistence type="predicted"/>
<gene>
    <name evidence="1" type="ORF">HETSPECPRED_005720</name>
</gene>
<evidence type="ECO:0000313" key="1">
    <source>
        <dbReference type="EMBL" id="CAF9925011.1"/>
    </source>
</evidence>
<dbReference type="InterPro" id="IPR019410">
    <property type="entry name" value="Methyltransf_16"/>
</dbReference>
<protein>
    <submittedName>
        <fullName evidence="1">Uncharacterized protein</fullName>
    </submittedName>
</protein>
<dbReference type="InterPro" id="IPR029063">
    <property type="entry name" value="SAM-dependent_MTases_sf"/>
</dbReference>
<dbReference type="PANTHER" id="PTHR14614:SF156">
    <property type="entry name" value="PROTEIN-LYSINE N-METHYLTRANSFERASE EFM2"/>
    <property type="match status" value="1"/>
</dbReference>
<dbReference type="SUPFAM" id="SSF53335">
    <property type="entry name" value="S-adenosyl-L-methionine-dependent methyltransferases"/>
    <property type="match status" value="1"/>
</dbReference>
<dbReference type="Proteomes" id="UP000664521">
    <property type="component" value="Unassembled WGS sequence"/>
</dbReference>